<dbReference type="HOGENOM" id="CLU_004599_0_0_6"/>
<dbReference type="eggNOG" id="COG5635">
    <property type="taxonomic scope" value="Bacteria"/>
</dbReference>
<evidence type="ECO:0000313" key="4">
    <source>
        <dbReference type="Proteomes" id="UP000007077"/>
    </source>
</evidence>
<feature type="region of interest" description="Disordered" evidence="1">
    <location>
        <begin position="1507"/>
        <end position="1539"/>
    </location>
</feature>
<feature type="domain" description="NACHT C-terminal Alpha/Beta 2" evidence="2">
    <location>
        <begin position="1444"/>
        <end position="1522"/>
    </location>
</feature>
<reference evidence="4" key="2">
    <citation type="submission" date="2010-02" db="EMBL/GenBank/DDBJ databases">
        <title>Complete genome sequence of Marinobacter adhaerens type strain (HP15).</title>
        <authorList>
            <person name="Gaerdes A.A.M."/>
            <person name="Kaeppel E."/>
            <person name="Shezad A."/>
            <person name="Seebah S."/>
            <person name="Teeling H."/>
            <person name="Yarza P."/>
            <person name="Gloeckner F.O."/>
            <person name="Ullrich M.S."/>
        </authorList>
    </citation>
    <scope>NUCLEOTIDE SEQUENCE [LARGE SCALE GENOMIC DNA]</scope>
    <source>
        <strain evidence="4">DSM 23420 / HP15</strain>
    </source>
</reference>
<dbReference type="EMBL" id="CP001978">
    <property type="protein sequence ID" value="ADP97464.1"/>
    <property type="molecule type" value="Genomic_DNA"/>
</dbReference>
<sequence>MFYNVAGIGCLQTYRALDKAVLGVEMALLRTEIEKALEELISQEEGMRFQGLAVVIGKLRWPELVARQRKKDLGLDAYARASLTQENVGKGLAASITPTLTKISHDVVTAKENFPDLRKLIFVTPAKVGNADRKKWEDKIEQDHGIELHVIEREEIITLMQMPESASLLASFLYLKHDIEPPAESVVAKAKRAAEVVVQNWFSKTKNQPLIDLLAVRLDHDGAESDDLLSLEQIDQALSQSRRIVLEGPAGRGKTTTLIQLGLKSRFAGIPLMIELPAWASSGREILEYVAGMPAFQAEGLTSADLAQLQTVEPFLFLLNGWNEIAESNSVRAVEALKLLERDFPSSGIIVATRKHHFTPPLPGATQLRLLRLRHSERTSYLEARLGGKGRALRIRIDSEPALDDLTLTPFVLSEVASLFEAGADIPSTKIGILSEVLRLQEQRDEHRNALLTAPIFGRQTDFLKTLATEMTRRGTVYLGEAEARSFTADITNELVACGQLSPAGSPEVLSLLTAHHVLERIDYPKIAFQFEHQQVQEYYAALDLFERLLDIGEGDQEAIERFKEQYVNDPVWGEPVRMIAEMCAESTEDEALHDRAVSAGVKLVGMTLSVDIVFAGELARLCGKLIWKKVRDSVGERLRNVYTVQEGAFRQLALAAMLGTGSDDFKDIIIPVLSGSDQQSRLKTYRLFPSIETSSLGPNWRDEVRGWSEEARSDFVAELLHHRLKVEIANFAAEDESKVVKSAAISGLLWTGSEEVLARVLESLDPETFEELACQHTNEFPKDLRPKQIIAIRHRLDATQDPSSRLRMGLELIELGERRLAEIIKDAMTALSGSELSKIGSPTVKHALEYIGRTDPEWESDWVAIRIAEGSLWDPKYWLPFVTCVSDDLTDKLLTRLETEDLRKERIDGLIFAVSKLSNENISARVFSKLRELQGRVDEDHDKKHEFESQIIWQLEALFRSFPGDVAAAGILSSASCRDPLDIKVTTQVLTRIASDMEPLKICNDDLRVQLRYYLRSTIDIVLEQDDFNGKEKADMASSIARIGEPGDIELLVRLIYADIERIRQGKAARASGDSGPRVNGSYMSYSRWHIASARLLDSCGANEVLIDLLSEPEYRSDAAAAMAVDFLPKSSQFFSRPFRSDIMWAAREGRSTSPADDQWRTRFASAINSEIERLRERAPEGKSFPILAQLANALAAVDGHGSAATVLEIIGKPDEWNQFICLDAAERLLIAGVLLPVNTLFSQVNPILERTRHWLQKSERDLLRRALVLCPFVDDPKLGIAKMREVLSKRQFRGYELRELIMALGESRSEAASELLYDLATDPQIFRECDDYLIDALSKLNKPLARELLLGLVDPEIPDLLLTRRPQREDVLVGRLAELAQDDAEVGERLRKLCESDIPILIRDILSKVMNLIGTPEAFSASLSLIDDTRQIAIPQGIWSLLNNAFINRRPHAQNSSIFELSPSSSNQLRTELFRMAIRDEKRWKSALRLLVEIEEWRLEQGRPTIEPRHPDLTSGQPWPPWEAFGHPNQKTLDGHL</sequence>
<dbReference type="Pfam" id="PF22726">
    <property type="entry name" value="NCAB2"/>
    <property type="match status" value="1"/>
</dbReference>
<protein>
    <recommendedName>
        <fullName evidence="2">NACHT C-terminal Alpha/Beta 2 domain-containing protein</fullName>
    </recommendedName>
</protein>
<accession>E4PN15</accession>
<evidence type="ECO:0000256" key="1">
    <source>
        <dbReference type="SAM" id="MobiDB-lite"/>
    </source>
</evidence>
<dbReference type="STRING" id="225937.HP15_1700"/>
<dbReference type="Proteomes" id="UP000007077">
    <property type="component" value="Chromosome"/>
</dbReference>
<dbReference type="InterPro" id="IPR054732">
    <property type="entry name" value="NCAB2"/>
</dbReference>
<dbReference type="PATRIC" id="fig|225937.3.peg.1709"/>
<name>E4PN15_MARAH</name>
<dbReference type="KEGG" id="mad:HP15_1700"/>
<gene>
    <name evidence="3" type="ordered locus">HP15_1700</name>
</gene>
<proteinExistence type="predicted"/>
<reference evidence="3 4" key="1">
    <citation type="journal article" date="2010" name="Stand. Genomic Sci.">
        <title>Complete genome sequence of Marinobacter adhaerens type strain (HP15), a diatom-interacting marine microorganism.</title>
        <authorList>
            <person name="Gardes A."/>
            <person name="Kaeppel E."/>
            <person name="Shehzad A."/>
            <person name="Seebah S."/>
            <person name="Teeling H."/>
            <person name="Yarza P."/>
            <person name="Glockner F.O."/>
            <person name="Grossart H.P."/>
            <person name="Ullrich M.S."/>
        </authorList>
    </citation>
    <scope>NUCLEOTIDE SEQUENCE [LARGE SCALE GENOMIC DNA]</scope>
    <source>
        <strain evidence="4">DSM 23420 / HP15</strain>
    </source>
</reference>
<dbReference type="InterPro" id="IPR027417">
    <property type="entry name" value="P-loop_NTPase"/>
</dbReference>
<evidence type="ECO:0000313" key="3">
    <source>
        <dbReference type="EMBL" id="ADP97464.1"/>
    </source>
</evidence>
<dbReference type="Gene3D" id="3.40.50.300">
    <property type="entry name" value="P-loop containing nucleotide triphosphate hydrolases"/>
    <property type="match status" value="1"/>
</dbReference>
<organism evidence="3 4">
    <name type="scientific">Marinobacter adhaerens (strain DSM 23420 / HP15)</name>
    <dbReference type="NCBI Taxonomy" id="225937"/>
    <lineage>
        <taxon>Bacteria</taxon>
        <taxon>Pseudomonadati</taxon>
        <taxon>Pseudomonadota</taxon>
        <taxon>Gammaproteobacteria</taxon>
        <taxon>Pseudomonadales</taxon>
        <taxon>Marinobacteraceae</taxon>
        <taxon>Marinobacter</taxon>
    </lineage>
</organism>
<evidence type="ECO:0000259" key="2">
    <source>
        <dbReference type="Pfam" id="PF22726"/>
    </source>
</evidence>